<dbReference type="InterPro" id="IPR022453">
    <property type="entry name" value="Znf_MqsA-type"/>
</dbReference>
<organism evidence="1">
    <name type="scientific">Candidatus Methanophaga sp. ANME-1 ERB7</name>
    <dbReference type="NCBI Taxonomy" id="2759913"/>
    <lineage>
        <taxon>Archaea</taxon>
        <taxon>Methanobacteriati</taxon>
        <taxon>Methanobacteriota</taxon>
        <taxon>Stenosarchaea group</taxon>
        <taxon>Methanomicrobia</taxon>
        <taxon>Candidatus Methanophagales</taxon>
        <taxon>Candidatus Methanophagaceae</taxon>
        <taxon>Candidatus Methanophaga</taxon>
    </lineage>
</organism>
<dbReference type="NCBIfam" id="TIGR03831">
    <property type="entry name" value="YgiT_finger"/>
    <property type="match status" value="1"/>
</dbReference>
<name>A0A7G9Z8E1_9EURY</name>
<reference evidence="1" key="1">
    <citation type="submission" date="2020-06" db="EMBL/GenBank/DDBJ databases">
        <title>Unique genomic features of the anaerobic methanotrophic archaea.</title>
        <authorList>
            <person name="Chadwick G.L."/>
            <person name="Skennerton C.T."/>
            <person name="Laso-Perez R."/>
            <person name="Leu A.O."/>
            <person name="Speth D.R."/>
            <person name="Yu H."/>
            <person name="Morgan-Lang C."/>
            <person name="Hatzenpichler R."/>
            <person name="Goudeau D."/>
            <person name="Malmstrom R."/>
            <person name="Brazelton W.J."/>
            <person name="Woyke T."/>
            <person name="Hallam S.J."/>
            <person name="Tyson G.W."/>
            <person name="Wegener G."/>
            <person name="Boetius A."/>
            <person name="Orphan V."/>
        </authorList>
    </citation>
    <scope>NUCLEOTIDE SEQUENCE</scope>
</reference>
<accession>A0A7G9Z8E1</accession>
<evidence type="ECO:0000313" key="1">
    <source>
        <dbReference type="EMBL" id="QNO56525.1"/>
    </source>
</evidence>
<sequence length="83" mass="9360">MLTPICPLCGGQVVEKEVEKIVKGGNDVAILRVKAGVCEKCGERFYTKEVHKKIEDIRSELKQKATKMYKPIGRTYAYKSVID</sequence>
<dbReference type="AlphaFoldDB" id="A0A7G9Z8E1"/>
<protein>
    <recommendedName>
        <fullName evidence="2">YgiT-type zinc finger domain-containing protein</fullName>
    </recommendedName>
</protein>
<gene>
    <name evidence="1" type="ORF">CNIFIPMI_00017</name>
</gene>
<proteinExistence type="predicted"/>
<dbReference type="Gene3D" id="3.10.20.860">
    <property type="match status" value="1"/>
</dbReference>
<dbReference type="EMBL" id="MT631658">
    <property type="protein sequence ID" value="QNO56525.1"/>
    <property type="molecule type" value="Genomic_DNA"/>
</dbReference>
<evidence type="ECO:0008006" key="2">
    <source>
        <dbReference type="Google" id="ProtNLM"/>
    </source>
</evidence>